<gene>
    <name evidence="1" type="ORF">DF947_09220</name>
</gene>
<organism evidence="1 2">
    <name type="scientific">Pedobacter paludis</name>
    <dbReference type="NCBI Taxonomy" id="2203212"/>
    <lineage>
        <taxon>Bacteria</taxon>
        <taxon>Pseudomonadati</taxon>
        <taxon>Bacteroidota</taxon>
        <taxon>Sphingobacteriia</taxon>
        <taxon>Sphingobacteriales</taxon>
        <taxon>Sphingobacteriaceae</taxon>
        <taxon>Pedobacter</taxon>
    </lineage>
</organism>
<evidence type="ECO:0000313" key="1">
    <source>
        <dbReference type="EMBL" id="PWS31960.1"/>
    </source>
</evidence>
<protein>
    <submittedName>
        <fullName evidence="1">Uncharacterized protein</fullName>
    </submittedName>
</protein>
<reference evidence="2" key="1">
    <citation type="submission" date="2018-05" db="EMBL/GenBank/DDBJ databases">
        <title>Pedobacter paludis sp. nov., isolated from wetland soil.</title>
        <authorList>
            <person name="Zhang Y."/>
        </authorList>
    </citation>
    <scope>NUCLEOTIDE SEQUENCE [LARGE SCALE GENOMIC DNA]</scope>
    <source>
        <strain evidence="2">R-8</strain>
    </source>
</reference>
<dbReference type="Proteomes" id="UP000245391">
    <property type="component" value="Unassembled WGS sequence"/>
</dbReference>
<proteinExistence type="predicted"/>
<keyword evidence="2" id="KW-1185">Reference proteome</keyword>
<name>A0A317EYA5_9SPHI</name>
<sequence length="103" mass="12002">MKLAGSKNLNFYVFFLFEHNKINTLLLSKAIVSKTFNLIRNIIKVFVYDSKHCRSKLMKLKIIATKNTFSSQINCSKKSLFQKSSLQLIISASRFSHMKVYFE</sequence>
<dbReference type="EMBL" id="QGNY01000003">
    <property type="protein sequence ID" value="PWS31960.1"/>
    <property type="molecule type" value="Genomic_DNA"/>
</dbReference>
<evidence type="ECO:0000313" key="2">
    <source>
        <dbReference type="Proteomes" id="UP000245391"/>
    </source>
</evidence>
<dbReference type="AlphaFoldDB" id="A0A317EYA5"/>
<accession>A0A317EYA5</accession>
<comment type="caution">
    <text evidence="1">The sequence shown here is derived from an EMBL/GenBank/DDBJ whole genome shotgun (WGS) entry which is preliminary data.</text>
</comment>